<keyword evidence="2" id="KW-1185">Reference proteome</keyword>
<dbReference type="AlphaFoldDB" id="A0AA89AGB3"/>
<dbReference type="GO" id="GO:0016491">
    <property type="term" value="F:oxidoreductase activity"/>
    <property type="evidence" value="ECO:0007669"/>
    <property type="project" value="InterPro"/>
</dbReference>
<accession>A0AA89AGB3</accession>
<sequence>MAKGGELAVTGGGRLAMAGGLTACVPILKTIPQPNSPILCSHGLHLTCPFPKLQKTLATHKAATRILHMCTKWEENGFEIPQVVIRSKFCYTLPMTSSNKGKEAAGKCKFRTFLFNLDVDVIDDEIPTFVHHLDDGFEFKLGMIFNSEDETFKTYNAYVTNKGFGVRRGQKYIHGKTQELRRRLNFAAGMSGGVAYSLDVDSKFLLRCNSELVDLDKVEEEDEL</sequence>
<protein>
    <submittedName>
        <fullName evidence="1">Uncharacterized protein</fullName>
    </submittedName>
</protein>
<gene>
    <name evidence="1" type="ORF">RJ639_020527</name>
</gene>
<dbReference type="PANTHER" id="PTHR43100">
    <property type="entry name" value="GLUTAMATE SYNTHASE [NADPH] SMALL CHAIN"/>
    <property type="match status" value="1"/>
</dbReference>
<dbReference type="Proteomes" id="UP001188597">
    <property type="component" value="Unassembled WGS sequence"/>
</dbReference>
<dbReference type="EMBL" id="JAVXUP010002775">
    <property type="protein sequence ID" value="KAK3001483.1"/>
    <property type="molecule type" value="Genomic_DNA"/>
</dbReference>
<dbReference type="InterPro" id="IPR036485">
    <property type="entry name" value="Glu_synth_asu_C_sf"/>
</dbReference>
<dbReference type="InterPro" id="IPR051394">
    <property type="entry name" value="Glutamate_Synthase"/>
</dbReference>
<dbReference type="Gene3D" id="2.160.20.60">
    <property type="entry name" value="Glutamate synthase, alpha subunit, C-terminal domain"/>
    <property type="match status" value="1"/>
</dbReference>
<dbReference type="SUPFAM" id="SSF69336">
    <property type="entry name" value="Alpha subunit of glutamate synthase, C-terminal domain"/>
    <property type="match status" value="1"/>
</dbReference>
<reference evidence="1" key="1">
    <citation type="submission" date="2022-12" db="EMBL/GenBank/DDBJ databases">
        <title>Draft genome assemblies for two species of Escallonia (Escalloniales).</title>
        <authorList>
            <person name="Chanderbali A."/>
            <person name="Dervinis C."/>
            <person name="Anghel I."/>
            <person name="Soltis D."/>
            <person name="Soltis P."/>
            <person name="Zapata F."/>
        </authorList>
    </citation>
    <scope>NUCLEOTIDE SEQUENCE</scope>
    <source>
        <strain evidence="1">UCBG64.0493</strain>
        <tissue evidence="1">Leaf</tissue>
    </source>
</reference>
<name>A0AA89AGB3_9ASTE</name>
<comment type="caution">
    <text evidence="1">The sequence shown here is derived from an EMBL/GenBank/DDBJ whole genome shotgun (WGS) entry which is preliminary data.</text>
</comment>
<evidence type="ECO:0000313" key="1">
    <source>
        <dbReference type="EMBL" id="KAK3001483.1"/>
    </source>
</evidence>
<dbReference type="PANTHER" id="PTHR43100:SF1">
    <property type="entry name" value="GLUTAMATE SYNTHASE [NADPH] SMALL CHAIN"/>
    <property type="match status" value="1"/>
</dbReference>
<organism evidence="1 2">
    <name type="scientific">Escallonia herrerae</name>
    <dbReference type="NCBI Taxonomy" id="1293975"/>
    <lineage>
        <taxon>Eukaryota</taxon>
        <taxon>Viridiplantae</taxon>
        <taxon>Streptophyta</taxon>
        <taxon>Embryophyta</taxon>
        <taxon>Tracheophyta</taxon>
        <taxon>Spermatophyta</taxon>
        <taxon>Magnoliopsida</taxon>
        <taxon>eudicotyledons</taxon>
        <taxon>Gunneridae</taxon>
        <taxon>Pentapetalae</taxon>
        <taxon>asterids</taxon>
        <taxon>campanulids</taxon>
        <taxon>Escalloniales</taxon>
        <taxon>Escalloniaceae</taxon>
        <taxon>Escallonia</taxon>
    </lineage>
</organism>
<evidence type="ECO:0000313" key="2">
    <source>
        <dbReference type="Proteomes" id="UP001188597"/>
    </source>
</evidence>
<proteinExistence type="predicted"/>